<name>A0A2U1V3Q6_9PROT</name>
<proteinExistence type="predicted"/>
<gene>
    <name evidence="2" type="ORF">CR165_12780</name>
</gene>
<sequence>MTTTAQSGTPAATLRPLAPEDLPAAQRLSARMRWPHRLEDWAFLRRLGEGLAAERGGRLVGTAMGWSLGAGFARIGMVLAEPPGYDAALARLLMQALVARLERPGILLNATPAGLPLYTALGFTPTGVVRQYQGASFSIGLVPLPPGHRLRPIGRRDHPALAALDAAATGLPRPALVGALLDGAKGVALDREGEVAGFALLRRFGQGQVIGPVVAPDEATAKALIGHWLGVQQGQFVRLDVPAESGLPAWLEALGLDDAGIVTGMALGDVPRPAADAPRCYALASQSLG</sequence>
<keyword evidence="2" id="KW-0808">Transferase</keyword>
<reference evidence="3" key="1">
    <citation type="submission" date="2017-10" db="EMBL/GenBank/DDBJ databases">
        <authorList>
            <person name="Toshchakov S.V."/>
            <person name="Goeva M.A."/>
        </authorList>
    </citation>
    <scope>NUCLEOTIDE SEQUENCE [LARGE SCALE GENOMIC DNA]</scope>
    <source>
        <strain evidence="3">JR1/69-1-13</strain>
    </source>
</reference>
<feature type="domain" description="N-acetyltransferase" evidence="1">
    <location>
        <begin position="12"/>
        <end position="151"/>
    </location>
</feature>
<evidence type="ECO:0000313" key="2">
    <source>
        <dbReference type="EMBL" id="PWC28559.1"/>
    </source>
</evidence>
<organism evidence="2 3">
    <name type="scientific">Teichococcus aestuarii</name>
    <dbReference type="NCBI Taxonomy" id="568898"/>
    <lineage>
        <taxon>Bacteria</taxon>
        <taxon>Pseudomonadati</taxon>
        <taxon>Pseudomonadota</taxon>
        <taxon>Alphaproteobacteria</taxon>
        <taxon>Acetobacterales</taxon>
        <taxon>Roseomonadaceae</taxon>
        <taxon>Roseomonas</taxon>
    </lineage>
</organism>
<dbReference type="OrthoDB" id="8453373at2"/>
<dbReference type="Gene3D" id="3.40.630.90">
    <property type="match status" value="1"/>
</dbReference>
<dbReference type="InterPro" id="IPR041496">
    <property type="entry name" value="YitH/HolE_GNAT"/>
</dbReference>
<dbReference type="InterPro" id="IPR052729">
    <property type="entry name" value="Acyl/Acetyltrans_Enzymes"/>
</dbReference>
<dbReference type="PANTHER" id="PTHR47237:SF2">
    <property type="entry name" value="BLL4206 PROTEIN"/>
    <property type="match status" value="1"/>
</dbReference>
<keyword evidence="3" id="KW-1185">Reference proteome</keyword>
<comment type="caution">
    <text evidence="2">The sequence shown here is derived from an EMBL/GenBank/DDBJ whole genome shotgun (WGS) entry which is preliminary data.</text>
</comment>
<dbReference type="AlphaFoldDB" id="A0A2U1V3Q6"/>
<dbReference type="Gene3D" id="3.40.630.30">
    <property type="match status" value="1"/>
</dbReference>
<dbReference type="PROSITE" id="PS51186">
    <property type="entry name" value="GNAT"/>
    <property type="match status" value="1"/>
</dbReference>
<dbReference type="Pfam" id="PF18014">
    <property type="entry name" value="Acetyltransf_18"/>
    <property type="match status" value="1"/>
</dbReference>
<dbReference type="PANTHER" id="PTHR47237">
    <property type="entry name" value="SLL0310 PROTEIN"/>
    <property type="match status" value="1"/>
</dbReference>
<evidence type="ECO:0000259" key="1">
    <source>
        <dbReference type="PROSITE" id="PS51186"/>
    </source>
</evidence>
<dbReference type="GO" id="GO:0016747">
    <property type="term" value="F:acyltransferase activity, transferring groups other than amino-acyl groups"/>
    <property type="evidence" value="ECO:0007669"/>
    <property type="project" value="InterPro"/>
</dbReference>
<protein>
    <submittedName>
        <fullName evidence="2">GNAT family N-acetyltransferase</fullName>
    </submittedName>
</protein>
<dbReference type="RefSeq" id="WP_109517380.1">
    <property type="nucleotide sequence ID" value="NZ_PDOA01000007.1"/>
</dbReference>
<dbReference type="InterPro" id="IPR000182">
    <property type="entry name" value="GNAT_dom"/>
</dbReference>
<accession>A0A2U1V3Q6</accession>
<dbReference type="SUPFAM" id="SSF55729">
    <property type="entry name" value="Acyl-CoA N-acyltransferases (Nat)"/>
    <property type="match status" value="1"/>
</dbReference>
<evidence type="ECO:0000313" key="3">
    <source>
        <dbReference type="Proteomes" id="UP000245048"/>
    </source>
</evidence>
<dbReference type="EMBL" id="PDOA01000007">
    <property type="protein sequence ID" value="PWC28559.1"/>
    <property type="molecule type" value="Genomic_DNA"/>
</dbReference>
<dbReference type="InterPro" id="IPR016181">
    <property type="entry name" value="Acyl_CoA_acyltransferase"/>
</dbReference>
<dbReference type="Proteomes" id="UP000245048">
    <property type="component" value="Unassembled WGS sequence"/>
</dbReference>